<dbReference type="GO" id="GO:0008270">
    <property type="term" value="F:zinc ion binding"/>
    <property type="evidence" value="ECO:0007669"/>
    <property type="project" value="InterPro"/>
</dbReference>
<dbReference type="SUPFAM" id="SSF53187">
    <property type="entry name" value="Zn-dependent exopeptidases"/>
    <property type="match status" value="1"/>
</dbReference>
<comment type="caution">
    <text evidence="3">Lacks conserved residue(s) required for the propagation of feature annotation.</text>
</comment>
<dbReference type="Proteomes" id="UP000037510">
    <property type="component" value="Unassembled WGS sequence"/>
</dbReference>
<dbReference type="PANTHER" id="PTHR12756:SF12">
    <property type="entry name" value="CYTOSOLIC CARBOXYPEPTIDASE-LIKE PROTEIN 5"/>
    <property type="match status" value="1"/>
</dbReference>
<protein>
    <submittedName>
        <fullName evidence="5">Putative ATP/GTP binding protein-like 5</fullName>
    </submittedName>
</protein>
<dbReference type="GO" id="GO:0006508">
    <property type="term" value="P:proteolysis"/>
    <property type="evidence" value="ECO:0007669"/>
    <property type="project" value="InterPro"/>
</dbReference>
<dbReference type="GO" id="GO:0004181">
    <property type="term" value="F:metallocarboxypeptidase activity"/>
    <property type="evidence" value="ECO:0007669"/>
    <property type="project" value="InterPro"/>
</dbReference>
<dbReference type="InterPro" id="IPR000834">
    <property type="entry name" value="Peptidase_M14"/>
</dbReference>
<feature type="domain" description="Peptidase M14" evidence="4">
    <location>
        <begin position="161"/>
        <end position="319"/>
    </location>
</feature>
<evidence type="ECO:0000256" key="3">
    <source>
        <dbReference type="PROSITE-ProRule" id="PRU01379"/>
    </source>
</evidence>
<dbReference type="EMBL" id="JTDY01003649">
    <property type="protein sequence ID" value="KOB69213.1"/>
    <property type="molecule type" value="Genomic_DNA"/>
</dbReference>
<organism evidence="5 6">
    <name type="scientific">Operophtera brumata</name>
    <name type="common">Winter moth</name>
    <name type="synonym">Phalaena brumata</name>
    <dbReference type="NCBI Taxonomy" id="104452"/>
    <lineage>
        <taxon>Eukaryota</taxon>
        <taxon>Metazoa</taxon>
        <taxon>Ecdysozoa</taxon>
        <taxon>Arthropoda</taxon>
        <taxon>Hexapoda</taxon>
        <taxon>Insecta</taxon>
        <taxon>Pterygota</taxon>
        <taxon>Neoptera</taxon>
        <taxon>Endopterygota</taxon>
        <taxon>Lepidoptera</taxon>
        <taxon>Glossata</taxon>
        <taxon>Ditrysia</taxon>
        <taxon>Geometroidea</taxon>
        <taxon>Geometridae</taxon>
        <taxon>Larentiinae</taxon>
        <taxon>Operophtera</taxon>
    </lineage>
</organism>
<dbReference type="AlphaFoldDB" id="A0A0L7L142"/>
<name>A0A0L7L142_OPEBR</name>
<reference evidence="5 6" key="1">
    <citation type="journal article" date="2015" name="Genome Biol. Evol.">
        <title>The genome of winter moth (Operophtera brumata) provides a genomic perspective on sexual dimorphism and phenology.</title>
        <authorList>
            <person name="Derks M.F."/>
            <person name="Smit S."/>
            <person name="Salis L."/>
            <person name="Schijlen E."/>
            <person name="Bossers A."/>
            <person name="Mateman C."/>
            <person name="Pijl A.S."/>
            <person name="de Ridder D."/>
            <person name="Groenen M.A."/>
            <person name="Visser M.E."/>
            <person name="Megens H.J."/>
        </authorList>
    </citation>
    <scope>NUCLEOTIDE SEQUENCE [LARGE SCALE GENOMIC DNA]</scope>
    <source>
        <strain evidence="5">WM2013NL</strain>
        <tissue evidence="5">Head and thorax</tissue>
    </source>
</reference>
<dbReference type="STRING" id="104452.A0A0L7L142"/>
<evidence type="ECO:0000256" key="2">
    <source>
        <dbReference type="ARBA" id="ARBA00005988"/>
    </source>
</evidence>
<evidence type="ECO:0000256" key="1">
    <source>
        <dbReference type="ARBA" id="ARBA00001947"/>
    </source>
</evidence>
<proteinExistence type="inferred from homology"/>
<evidence type="ECO:0000259" key="4">
    <source>
        <dbReference type="PROSITE" id="PS52035"/>
    </source>
</evidence>
<comment type="cofactor">
    <cofactor evidence="1">
        <name>Zn(2+)</name>
        <dbReference type="ChEBI" id="CHEBI:29105"/>
    </cofactor>
</comment>
<dbReference type="PANTHER" id="PTHR12756">
    <property type="entry name" value="CYTOSOLIC CARBOXYPEPTIDASE"/>
    <property type="match status" value="1"/>
</dbReference>
<comment type="caution">
    <text evidence="5">The sequence shown here is derived from an EMBL/GenBank/DDBJ whole genome shotgun (WGS) entry which is preliminary data.</text>
</comment>
<comment type="similarity">
    <text evidence="2 3">Belongs to the peptidase M14 family.</text>
</comment>
<dbReference type="Gene3D" id="3.40.630.10">
    <property type="entry name" value="Zn peptidases"/>
    <property type="match status" value="1"/>
</dbReference>
<dbReference type="PROSITE" id="PS52035">
    <property type="entry name" value="PEPTIDASE_M14"/>
    <property type="match status" value="1"/>
</dbReference>
<evidence type="ECO:0000313" key="5">
    <source>
        <dbReference type="EMBL" id="KOB69213.1"/>
    </source>
</evidence>
<dbReference type="InterPro" id="IPR050821">
    <property type="entry name" value="Cytosolic_carboxypeptidase"/>
</dbReference>
<evidence type="ECO:0000313" key="6">
    <source>
        <dbReference type="Proteomes" id="UP000037510"/>
    </source>
</evidence>
<gene>
    <name evidence="5" type="ORF">OBRU01_17142</name>
</gene>
<dbReference type="Pfam" id="PF00246">
    <property type="entry name" value="Peptidase_M14"/>
    <property type="match status" value="1"/>
</dbReference>
<accession>A0A0L7L142</accession>
<sequence length="319" mass="36887">MDPNNIIECGGFYFIHNFDSGNLGHVERVPTELIGSTINPKTNAVETPDYEFNMWTRPDCAGTEFENGNRTCKSKLLEHSDERSVYVRLNIINLNKQGKMYTQGMAPVTRTLPGKPQWERIRDRPVHSVSTYYCKMYTQGMAPVTRTLPGKPQWERIRDRPVHSMDDNTFTLSFKYRTPENAKATSFFAFTYPFSRVDLLTITSHHGILPEKEERLKNMFPDNQQRPCKFQNKKTPSSFVFNGFLNLLLTKHDPIAIQLRKLYVFKMIPFLNPDGVARGHYRTDTRGVNLNRVYMNPSLAHHPTVYASRALISVKPRIH</sequence>
<keyword evidence="6" id="KW-1185">Reference proteome</keyword>